<feature type="region of interest" description="Disordered" evidence="6">
    <location>
        <begin position="1388"/>
        <end position="1561"/>
    </location>
</feature>
<evidence type="ECO:0000313" key="9">
    <source>
        <dbReference type="EMBL" id="CAG12897.1"/>
    </source>
</evidence>
<accession>Q4RFD5</accession>
<dbReference type="InterPro" id="IPR027882">
    <property type="entry name" value="SOGA1/2-like_CC"/>
</dbReference>
<feature type="region of interest" description="Disordered" evidence="6">
    <location>
        <begin position="120"/>
        <end position="167"/>
    </location>
</feature>
<feature type="compositionally biased region" description="Basic and acidic residues" evidence="6">
    <location>
        <begin position="1483"/>
        <end position="1498"/>
    </location>
</feature>
<reference evidence="9" key="1">
    <citation type="journal article" date="2004" name="Nature">
        <title>Genome duplication in the teleost fish Tetraodon nigroviridis reveals the early vertebrate proto-karyotype.</title>
        <authorList>
            <person name="Jaillon O."/>
            <person name="Aury J.-M."/>
            <person name="Brunet F."/>
            <person name="Petit J.-L."/>
            <person name="Stange-Thomann N."/>
            <person name="Mauceli E."/>
            <person name="Bouneau L."/>
            <person name="Fischer C."/>
            <person name="Ozouf-Costaz C."/>
            <person name="Bernot A."/>
            <person name="Nicaud S."/>
            <person name="Jaffe D."/>
            <person name="Fisher S."/>
            <person name="Lutfalla G."/>
            <person name="Dossat C."/>
            <person name="Segurens B."/>
            <person name="Dasilva C."/>
            <person name="Salanoubat M."/>
            <person name="Levy M."/>
            <person name="Boudet N."/>
            <person name="Castellano S."/>
            <person name="Anthouard V."/>
            <person name="Jubin C."/>
            <person name="Castelli V."/>
            <person name="Katinka M."/>
            <person name="Vacherie B."/>
            <person name="Biemont C."/>
            <person name="Skalli Z."/>
            <person name="Cattolico L."/>
            <person name="Poulain J."/>
            <person name="De Berardinis V."/>
            <person name="Cruaud C."/>
            <person name="Duprat S."/>
            <person name="Brottier P."/>
            <person name="Coutanceau J.-P."/>
            <person name="Gouzy J."/>
            <person name="Parra G."/>
            <person name="Lardier G."/>
            <person name="Chapple C."/>
            <person name="McKernan K.J."/>
            <person name="McEwan P."/>
            <person name="Bosak S."/>
            <person name="Kellis M."/>
            <person name="Volff J.-N."/>
            <person name="Guigo R."/>
            <person name="Zody M.C."/>
            <person name="Mesirov J."/>
            <person name="Lindblad-Toh K."/>
            <person name="Birren B."/>
            <person name="Nusbaum C."/>
            <person name="Kahn D."/>
            <person name="Robinson-Rechavi M."/>
            <person name="Laudet V."/>
            <person name="Schachter V."/>
            <person name="Quetier F."/>
            <person name="Saurin W."/>
            <person name="Scarpelli C."/>
            <person name="Wincker P."/>
            <person name="Lander E.S."/>
            <person name="Weissenbach J."/>
            <person name="Roest Crollius H."/>
        </authorList>
    </citation>
    <scope>NUCLEOTIDE SEQUENCE [LARGE SCALE GENOMIC DNA]</scope>
</reference>
<feature type="region of interest" description="Disordered" evidence="6">
    <location>
        <begin position="821"/>
        <end position="842"/>
    </location>
</feature>
<dbReference type="OrthoDB" id="8948289at2759"/>
<feature type="domain" description="SOGA coiled-coil" evidence="7">
    <location>
        <begin position="353"/>
        <end position="446"/>
    </location>
</feature>
<dbReference type="GO" id="GO:0016020">
    <property type="term" value="C:membrane"/>
    <property type="evidence" value="ECO:0007669"/>
    <property type="project" value="UniProtKB-SubCell"/>
</dbReference>
<dbReference type="EMBL" id="CAAE01015119">
    <property type="protein sequence ID" value="CAG12897.1"/>
    <property type="molecule type" value="Genomic_DNA"/>
</dbReference>
<feature type="region of interest" description="Disordered" evidence="6">
    <location>
        <begin position="1577"/>
        <end position="1597"/>
    </location>
</feature>
<feature type="region of interest" description="Disordered" evidence="6">
    <location>
        <begin position="395"/>
        <end position="415"/>
    </location>
</feature>
<feature type="coiled-coil region" evidence="5">
    <location>
        <begin position="927"/>
        <end position="954"/>
    </location>
</feature>
<feature type="compositionally biased region" description="Gly residues" evidence="6">
    <location>
        <begin position="462"/>
        <end position="471"/>
    </location>
</feature>
<proteinExistence type="predicted"/>
<protein>
    <submittedName>
        <fullName evidence="9">(spotted green pufferfish) hypothetical protein</fullName>
    </submittedName>
</protein>
<feature type="compositionally biased region" description="Basic residues" evidence="6">
    <location>
        <begin position="821"/>
        <end position="835"/>
    </location>
</feature>
<keyword evidence="2" id="KW-0597">Phosphoprotein</keyword>
<feature type="compositionally biased region" description="Basic and acidic residues" evidence="6">
    <location>
        <begin position="1"/>
        <end position="10"/>
    </location>
</feature>
<dbReference type="InterPro" id="IPR027881">
    <property type="entry name" value="SOGA_CC"/>
</dbReference>
<organism evidence="9">
    <name type="scientific">Tetraodon nigroviridis</name>
    <name type="common">Spotted green pufferfish</name>
    <name type="synonym">Chelonodon nigroviridis</name>
    <dbReference type="NCBI Taxonomy" id="99883"/>
    <lineage>
        <taxon>Eukaryota</taxon>
        <taxon>Metazoa</taxon>
        <taxon>Chordata</taxon>
        <taxon>Craniata</taxon>
        <taxon>Vertebrata</taxon>
        <taxon>Euteleostomi</taxon>
        <taxon>Actinopterygii</taxon>
        <taxon>Neopterygii</taxon>
        <taxon>Teleostei</taxon>
        <taxon>Neoteleostei</taxon>
        <taxon>Acanthomorphata</taxon>
        <taxon>Eupercaria</taxon>
        <taxon>Tetraodontiformes</taxon>
        <taxon>Tetradontoidea</taxon>
        <taxon>Tetraodontidae</taxon>
        <taxon>Tetraodon</taxon>
    </lineage>
</organism>
<dbReference type="Pfam" id="PF11365">
    <property type="entry name" value="SOGA"/>
    <property type="match status" value="2"/>
</dbReference>
<feature type="compositionally biased region" description="Basic and acidic residues" evidence="6">
    <location>
        <begin position="590"/>
        <end position="605"/>
    </location>
</feature>
<keyword evidence="3 5" id="KW-0175">Coiled coil</keyword>
<feature type="domain" description="SOGA coiled-coil" evidence="7">
    <location>
        <begin position="480"/>
        <end position="572"/>
    </location>
</feature>
<feature type="domain" description="SOGA 1/2-like coiled-coil" evidence="8">
    <location>
        <begin position="1021"/>
        <end position="1070"/>
    </location>
</feature>
<feature type="compositionally biased region" description="Low complexity" evidence="6">
    <location>
        <begin position="11"/>
        <end position="27"/>
    </location>
</feature>
<dbReference type="PANTHER" id="PTHR15742:SF2">
    <property type="entry name" value="PROTEIN SOGA3"/>
    <property type="match status" value="1"/>
</dbReference>
<dbReference type="KEGG" id="tng:GSTEN00035370G001"/>
<feature type="compositionally biased region" description="Basic and acidic residues" evidence="6">
    <location>
        <begin position="324"/>
        <end position="344"/>
    </location>
</feature>
<evidence type="ECO:0000259" key="8">
    <source>
        <dbReference type="Pfam" id="PF14818"/>
    </source>
</evidence>
<feature type="region of interest" description="Disordered" evidence="6">
    <location>
        <begin position="458"/>
        <end position="478"/>
    </location>
</feature>
<feature type="region of interest" description="Disordered" evidence="6">
    <location>
        <begin position="1"/>
        <end position="93"/>
    </location>
</feature>
<feature type="compositionally biased region" description="Low complexity" evidence="6">
    <location>
        <begin position="129"/>
        <end position="142"/>
    </location>
</feature>
<dbReference type="Pfam" id="PF14818">
    <property type="entry name" value="SOGA1-2-like_CC"/>
    <property type="match status" value="1"/>
</dbReference>
<evidence type="ECO:0000256" key="5">
    <source>
        <dbReference type="SAM" id="Coils"/>
    </source>
</evidence>
<sequence>MAQKAGRERQAGGAPAGRGAAAVQPPGAESPTLLRSAAADRGGAQTPDAADPSRVVSDQPCASKSPKLRSKNPRGGEASAAAGGGKKSSKSAVGCGPGFWKEGCLQSELIQFHLNKSLGKKGAKMQIKSASPPASEAELSPEPDSPQPAPQPGQRLQDEMERLEDENEDLKAEIEEMRAEMDEMRDTFYEEDACQLQDMRRELERANKNCRILQYRLKKAERKRLRFTETGQVDGELLRSLEQDLKVGQGNPNNAFTKRRVPHASPPSASLRQVAKDVSVRLHHELENVEEKRMKTEDENEKLRQQLIEVEVTKQALQNELEKTKELSLKRRGSKEGHKAEKKAPQTPIEEENDDLKCQLAFIKEEAILMRKKMAKIDKEKDRLEQELQKYRSFYGDVDSPLPKGEAGGPPTTRESELKLRLRLVEEEANILGRKIVELEVENRGLKAELDDMREDSLMAAGGDGSGGGGQQCREQSEALSELRQQLQLVEDEAELLRRNLADVEEENKKVTGELNKLKYKAGSHESGSRHAAGAADTAKVEALQEELKASRLQINELSGKVMQLQYENRVLLSNMQRYDLASHLGIRGSPRDSDAESDGGRDDDTPTASVSSPRLLPPHRKREGPIGGESDSDEVRNIRCLTPTRALYSPVDGRFLSRSLKDRQQMVDIRMEAERLGRTIDRLIADTSTIIAEARVYVTNGELFARLDEDEEGGRIREHELLYRINAQMKAFRKELQSFIDRLDVPRQEDKQAEEPLSVISSRHRSDFWAINWRLPGVKILRCYIHAARVIFGSFSRVRGYWVSVRSSPDPNCRLRRHRMDRADRGRRRGHSPLRRISSPPTVFSQLCEPRFDEGEPGSQFEVLRGQMWPGPEPQQQQQTQHVRLKKKLEDLKKRHVQDKEGWMREKESLLREMADIQGGENRRILLDMKTVLEEVQLEVKREEEKRSELQLQYTKDKWSWELEKAELKCRIVQLEARESAGLIVGGGQLAQEKHRETPTLRREREERRRLLEDTRSTAMDLRCRLELSERDWSREKAELMERFDVERREWESQLKDMQKKIEEALKEIARVSKELCSYQDEIRKKTGDRRSHCETLCLQEDNDNLCHQVQTLLEVDEAVCELSQIYNDCVEVEQEKWLTLSSEILWRADRGSSRETLVDAPPIPPRTSSWNLSTATQPDTELHIPESPLATIRKCHSPCSLLDRQLSSPSIVRKFGAMLQENEGKVLIDGALTSCSVPANAKCNVGCCHNRWSCDASKLTVRKAAEGPVQKSFSEVNIVTAHKDLHGSGFGALRDVQLPPGVKDLPLDSLLSCLEISPAGLRKQVSKRNITLEQKTAEFNRTLFHAEMGRGVEEPDSCAVTDARPACCQPSDEASPPRERNILPESTEAASVDPEAPPSQLPGSDSTGHDGGRGPDVVHINLSCEQPPSVLQEPSAPPCPTDSPEVKQVHPARSPLRKSRLKAATEALFSEPGSSENIQPGRKEDNSSPREAKPEAARGGVSLLQPSVDSKQGRTSQPRHASAAPSQPDGARPAPRMLNDHPWKPLTLAAYPRPEGSRSNYGALERILKNYESAARAEENQSQQREASSSPNTGIQKVEATAETGLLDLDLLRSPLTLKHAHTHAQLCSYSSVCGTVQGPEDHRWDT</sequence>
<evidence type="ECO:0000259" key="7">
    <source>
        <dbReference type="Pfam" id="PF11365"/>
    </source>
</evidence>
<evidence type="ECO:0000256" key="1">
    <source>
        <dbReference type="ARBA" id="ARBA00004370"/>
    </source>
</evidence>
<dbReference type="GO" id="GO:0010506">
    <property type="term" value="P:regulation of autophagy"/>
    <property type="evidence" value="ECO:0007669"/>
    <property type="project" value="InterPro"/>
</dbReference>
<feature type="coiled-coil region" evidence="5">
    <location>
        <begin position="367"/>
        <end position="394"/>
    </location>
</feature>
<evidence type="ECO:0000256" key="3">
    <source>
        <dbReference type="ARBA" id="ARBA00023054"/>
    </source>
</evidence>
<feature type="compositionally biased region" description="Polar residues" evidence="6">
    <location>
        <begin position="1506"/>
        <end position="1521"/>
    </location>
</feature>
<gene>
    <name evidence="9" type="ORF">GSTENG00035370001</name>
</gene>
<feature type="region of interest" description="Disordered" evidence="6">
    <location>
        <begin position="586"/>
        <end position="636"/>
    </location>
</feature>
<keyword evidence="4" id="KW-0472">Membrane</keyword>
<dbReference type="PANTHER" id="PTHR15742">
    <property type="entry name" value="GIRDIN"/>
    <property type="match status" value="1"/>
</dbReference>
<evidence type="ECO:0000256" key="6">
    <source>
        <dbReference type="SAM" id="MobiDB-lite"/>
    </source>
</evidence>
<evidence type="ECO:0000256" key="4">
    <source>
        <dbReference type="ARBA" id="ARBA00023136"/>
    </source>
</evidence>
<comment type="subcellular location">
    <subcellularLocation>
        <location evidence="1">Membrane</location>
    </subcellularLocation>
</comment>
<evidence type="ECO:0000256" key="2">
    <source>
        <dbReference type="ARBA" id="ARBA00022553"/>
    </source>
</evidence>
<dbReference type="GO" id="GO:0005615">
    <property type="term" value="C:extracellular space"/>
    <property type="evidence" value="ECO:0007669"/>
    <property type="project" value="InterPro"/>
</dbReference>
<feature type="coiled-coil region" evidence="5">
    <location>
        <begin position="1042"/>
        <end position="1076"/>
    </location>
</feature>
<feature type="region of interest" description="Disordered" evidence="6">
    <location>
        <begin position="324"/>
        <end position="352"/>
    </location>
</feature>
<comment type="caution">
    <text evidence="9">The sequence shown here is derived from an EMBL/GenBank/DDBJ whole genome shotgun (WGS) entry which is preliminary data.</text>
</comment>
<reference evidence="9" key="2">
    <citation type="submission" date="2004-02" db="EMBL/GenBank/DDBJ databases">
        <authorList>
            <consortium name="Genoscope"/>
            <consortium name="Whitehead Institute Centre for Genome Research"/>
        </authorList>
    </citation>
    <scope>NUCLEOTIDE SEQUENCE</scope>
</reference>
<dbReference type="InterPro" id="IPR049885">
    <property type="entry name" value="MTCL1-3"/>
</dbReference>
<feature type="compositionally biased region" description="Polar residues" evidence="6">
    <location>
        <begin position="1582"/>
        <end position="1597"/>
    </location>
</feature>
<feature type="region of interest" description="Disordered" evidence="6">
    <location>
        <begin position="250"/>
        <end position="272"/>
    </location>
</feature>
<name>Q4RFD5_TETNG</name>